<protein>
    <submittedName>
        <fullName evidence="2">Uncharacterized protein</fullName>
    </submittedName>
</protein>
<keyword evidence="3" id="KW-1185">Reference proteome</keyword>
<evidence type="ECO:0000313" key="2">
    <source>
        <dbReference type="EMBL" id="CZS89369.1"/>
    </source>
</evidence>
<feature type="compositionally biased region" description="Low complexity" evidence="1">
    <location>
        <begin position="558"/>
        <end position="584"/>
    </location>
</feature>
<gene>
    <name evidence="2" type="ORF">RAG0_00773</name>
</gene>
<dbReference type="AlphaFoldDB" id="A0A1E1JUC2"/>
<reference evidence="3" key="1">
    <citation type="submission" date="2016-03" db="EMBL/GenBank/DDBJ databases">
        <authorList>
            <person name="Guldener U."/>
        </authorList>
    </citation>
    <scope>NUCLEOTIDE SEQUENCE [LARGE SCALE GENOMIC DNA]</scope>
    <source>
        <strain evidence="3">04CH-RAC-A.6.1</strain>
    </source>
</reference>
<feature type="region of interest" description="Disordered" evidence="1">
    <location>
        <begin position="657"/>
        <end position="694"/>
    </location>
</feature>
<feature type="region of interest" description="Disordered" evidence="1">
    <location>
        <begin position="500"/>
        <end position="528"/>
    </location>
</feature>
<dbReference type="EMBL" id="FJUX01000002">
    <property type="protein sequence ID" value="CZS89369.1"/>
    <property type="molecule type" value="Genomic_DNA"/>
</dbReference>
<feature type="compositionally biased region" description="Low complexity" evidence="1">
    <location>
        <begin position="681"/>
        <end position="692"/>
    </location>
</feature>
<accession>A0A1E1JUC2</accession>
<dbReference type="Proteomes" id="UP000178912">
    <property type="component" value="Unassembled WGS sequence"/>
</dbReference>
<feature type="region of interest" description="Disordered" evidence="1">
    <location>
        <begin position="548"/>
        <end position="586"/>
    </location>
</feature>
<dbReference type="OrthoDB" id="3439512at2759"/>
<evidence type="ECO:0000256" key="1">
    <source>
        <dbReference type="SAM" id="MobiDB-lite"/>
    </source>
</evidence>
<organism evidence="2 3">
    <name type="scientific">Rhynchosporium agropyri</name>
    <dbReference type="NCBI Taxonomy" id="914238"/>
    <lineage>
        <taxon>Eukaryota</taxon>
        <taxon>Fungi</taxon>
        <taxon>Dikarya</taxon>
        <taxon>Ascomycota</taxon>
        <taxon>Pezizomycotina</taxon>
        <taxon>Leotiomycetes</taxon>
        <taxon>Helotiales</taxon>
        <taxon>Ploettnerulaceae</taxon>
        <taxon>Rhynchosporium</taxon>
    </lineage>
</organism>
<evidence type="ECO:0000313" key="3">
    <source>
        <dbReference type="Proteomes" id="UP000178912"/>
    </source>
</evidence>
<feature type="compositionally biased region" description="Polar residues" evidence="1">
    <location>
        <begin position="517"/>
        <end position="528"/>
    </location>
</feature>
<proteinExistence type="predicted"/>
<sequence>MGPPQTTRSSYTTAPSALDPTQLVYITILSFSSEWHFKPDGIKLVQKRFEVELAKLEKNYAWNFQVENRWVPEYAMWQVRCAKGDDKHIWPAFFTVMNGVIREAIYTASQKNGGLDGIPQEPEEEDDDEDYHFTHDEPLDSNLIERLAVWKMDKLLEDPKAEPESADEMAQIETQLTPVSHDETFPEAIRFYKFRQAWQCGDKGITLDVIFPEADLKELVRLTSCQFSMNLDEGVMFIGAHEEANMLLAIHKLDNVEKNLQYRHAWVNHIFYNEGTANAKYLLKYFVDLRMSYFETTLLDNLQVAFSYGACDYEALTNAVTVRCAPYDPVKSAYIPINKVNISKINVEDVPEGVRVFSAAFIYNGKGVPSDNPMLHRPAHIAPVPAEQSNLQLLQSSQRASAPQFRNPSVKDESVQRWATSVPDALGSRVGTNSNGLPDILQMLPNVSPKKPAWDSYEEYSPEKAASAVRNEFTWNQTKDGPFGIVNRPLAANHAVRDPRPRAPIAKGAPRKLTSAMPRSSSMPQVTIGSDGLMEPLKPTILRQQTSQPLQPFPSLPRLQQRRSAATQQSSRIHARSVSQSAVPPSQPSLINRRLFSDTIAKSSHVHVSLLDEDDILAASLPVDVLQPVTKPLTVQGQAEKMQLIEEAETRVFRQTMNQRAPKPKKHNPFAGRLERPSSPPKSTVSSSSSTKAITADPVPEFVEEFNQSFKELMAGLRGYRGKVVVQAEFGRIILGRFHPKQLSVKEHLRFLDGPYLQDMLLKPTQYGPTMDFTSVLTAVTAEVQYIVNMKDQSGKDIWEKDKVTRWTTTYEFIFTDIQNSLYPVMIEIDAETFVAQIKARCCLGNLFVYGTKRHWDVKVAAIGYGNKRAMEDKYGDLATEVQSSLYIPPNSHRPYFSWKLNTSLQKRFVIQDLIVRRVYEYKSTDHKSVLKVSELQSLDIDGGPAAEKPFWIFEAKPGNPDLAPIDKLTMWYEASTSSVELDAVVKQNESLDLGDETAWTLEDVANMGASKALYLPALVMLKQMDGVGQNSLNGSDYRIRRQDAHIMQAQAVEAVVWW</sequence>
<name>A0A1E1JUC2_9HELO</name>